<evidence type="ECO:0008006" key="4">
    <source>
        <dbReference type="Google" id="ProtNLM"/>
    </source>
</evidence>
<accession>A0ABN5H176</accession>
<organism evidence="2 3">
    <name type="scientific">Sulfobacillus thermotolerans</name>
    <dbReference type="NCBI Taxonomy" id="338644"/>
    <lineage>
        <taxon>Bacteria</taxon>
        <taxon>Bacillati</taxon>
        <taxon>Bacillota</taxon>
        <taxon>Clostridia</taxon>
        <taxon>Eubacteriales</taxon>
        <taxon>Clostridiales Family XVII. Incertae Sedis</taxon>
        <taxon>Sulfobacillus</taxon>
    </lineage>
</organism>
<feature type="compositionally biased region" description="Basic and acidic residues" evidence="1">
    <location>
        <begin position="12"/>
        <end position="23"/>
    </location>
</feature>
<dbReference type="Proteomes" id="UP000325292">
    <property type="component" value="Chromosome"/>
</dbReference>
<sequence length="85" mass="9279">MPKGSRSADQPGKLKKESRIDPRAAERMALKWEAARKLDLITKVEELGWGGLSSKETGAIGAVVSQMARERGLVEKKTRTAASKE</sequence>
<evidence type="ECO:0000313" key="2">
    <source>
        <dbReference type="EMBL" id="AUW94438.1"/>
    </source>
</evidence>
<protein>
    <recommendedName>
        <fullName evidence="4">Spore protein</fullName>
    </recommendedName>
</protein>
<evidence type="ECO:0000256" key="1">
    <source>
        <dbReference type="SAM" id="MobiDB-lite"/>
    </source>
</evidence>
<evidence type="ECO:0000313" key="3">
    <source>
        <dbReference type="Proteomes" id="UP000325292"/>
    </source>
</evidence>
<feature type="region of interest" description="Disordered" evidence="1">
    <location>
        <begin position="1"/>
        <end position="23"/>
    </location>
</feature>
<proteinExistence type="predicted"/>
<gene>
    <name evidence="2" type="ORF">BXT84_11210</name>
</gene>
<name>A0ABN5H176_9FIRM</name>
<dbReference type="EMBL" id="CP019454">
    <property type="protein sequence ID" value="AUW94438.1"/>
    <property type="molecule type" value="Genomic_DNA"/>
</dbReference>
<keyword evidence="3" id="KW-1185">Reference proteome</keyword>
<reference evidence="2 3" key="1">
    <citation type="journal article" date="2019" name="Sci. Rep.">
        <title>Sulfobacillus thermotolerans: new insights into resistance and metabolic capacities of acidophilic chemolithotrophs.</title>
        <authorList>
            <person name="Panyushkina A.E."/>
            <person name="Babenko V.V."/>
            <person name="Nikitina A.S."/>
            <person name="Selezneva O.V."/>
            <person name="Tsaplina I.A."/>
            <person name="Letarova M.A."/>
            <person name="Kostryukova E.S."/>
            <person name="Letarov A.V."/>
        </authorList>
    </citation>
    <scope>NUCLEOTIDE SEQUENCE [LARGE SCALE GENOMIC DNA]</scope>
    <source>
        <strain evidence="2 3">Kr1</strain>
    </source>
</reference>